<evidence type="ECO:0000313" key="4">
    <source>
        <dbReference type="EMBL" id="QNN71261.1"/>
    </source>
</evidence>
<dbReference type="EMBL" id="CP060719">
    <property type="protein sequence ID" value="QNN71261.1"/>
    <property type="molecule type" value="Genomic_DNA"/>
</dbReference>
<dbReference type="SUPFAM" id="SSF56784">
    <property type="entry name" value="HAD-like"/>
    <property type="match status" value="1"/>
</dbReference>
<comment type="cofactor">
    <cofactor evidence="1">
        <name>Mg(2+)</name>
        <dbReference type="ChEBI" id="CHEBI:18420"/>
    </cofactor>
</comment>
<proteinExistence type="predicted"/>
<dbReference type="SFLD" id="SFLDS00003">
    <property type="entry name" value="Haloacid_Dehalogenase"/>
    <property type="match status" value="1"/>
</dbReference>
<evidence type="ECO:0000313" key="5">
    <source>
        <dbReference type="Proteomes" id="UP000515804"/>
    </source>
</evidence>
<protein>
    <submittedName>
        <fullName evidence="4">HAD-IA family hydrolase</fullName>
    </submittedName>
</protein>
<dbReference type="InterPro" id="IPR051400">
    <property type="entry name" value="HAD-like_hydrolase"/>
</dbReference>
<organism evidence="4 5">
    <name type="scientific">Thermomonas carbonis</name>
    <dbReference type="NCBI Taxonomy" id="1463158"/>
    <lineage>
        <taxon>Bacteria</taxon>
        <taxon>Pseudomonadati</taxon>
        <taxon>Pseudomonadota</taxon>
        <taxon>Gammaproteobacteria</taxon>
        <taxon>Lysobacterales</taxon>
        <taxon>Lysobacteraceae</taxon>
        <taxon>Thermomonas</taxon>
    </lineage>
</organism>
<evidence type="ECO:0000256" key="1">
    <source>
        <dbReference type="ARBA" id="ARBA00001946"/>
    </source>
</evidence>
<gene>
    <name evidence="4" type="ORF">H9L16_06830</name>
</gene>
<dbReference type="GO" id="GO:0016787">
    <property type="term" value="F:hydrolase activity"/>
    <property type="evidence" value="ECO:0007669"/>
    <property type="project" value="UniProtKB-KW"/>
</dbReference>
<reference evidence="4 5" key="1">
    <citation type="submission" date="2020-08" db="EMBL/GenBank/DDBJ databases">
        <title>Genome sequence of Thermomonas carbonis KCTC 42013T.</title>
        <authorList>
            <person name="Hyun D.-W."/>
            <person name="Bae J.-W."/>
        </authorList>
    </citation>
    <scope>NUCLEOTIDE SEQUENCE [LARGE SCALE GENOMIC DNA]</scope>
    <source>
        <strain evidence="4 5">KCTC 42013</strain>
    </source>
</reference>
<keyword evidence="5" id="KW-1185">Reference proteome</keyword>
<dbReference type="Pfam" id="PF00702">
    <property type="entry name" value="Hydrolase"/>
    <property type="match status" value="1"/>
</dbReference>
<dbReference type="KEGG" id="tcn:H9L16_06830"/>
<dbReference type="InterPro" id="IPR023214">
    <property type="entry name" value="HAD_sf"/>
</dbReference>
<dbReference type="InterPro" id="IPR036412">
    <property type="entry name" value="HAD-like_sf"/>
</dbReference>
<dbReference type="NCBIfam" id="TIGR01549">
    <property type="entry name" value="HAD-SF-IA-v1"/>
    <property type="match status" value="1"/>
</dbReference>
<dbReference type="Proteomes" id="UP000515804">
    <property type="component" value="Chromosome"/>
</dbReference>
<dbReference type="PANTHER" id="PTHR46470">
    <property type="entry name" value="N-ACYLNEURAMINATE-9-PHOSPHATASE"/>
    <property type="match status" value="1"/>
</dbReference>
<sequence>MPAKRDRDHACGAGASYNAPVKSPIRAVTLDLDDTLWPFAPIGERIECALHDWFVAHSPRTAERFPISEMRHLRERVFAQFPEHAHDLGLLRRLTIERALKESGDDPALATAAYAIFFRERNRVDFYADAEAGLQRIAARLPVAGLTNGNADLGAVGIAPLFVFSLSAREYGAAKPDAGLFHEACKRLGLPPHQVLHVGDDPRTDIAGAAAAGLQTCWIDRGDHTWPEALAHADLRVTTLGELADALDAHLHKEQAA</sequence>
<evidence type="ECO:0000256" key="3">
    <source>
        <dbReference type="ARBA" id="ARBA00022842"/>
    </source>
</evidence>
<evidence type="ECO:0000256" key="2">
    <source>
        <dbReference type="ARBA" id="ARBA00022801"/>
    </source>
</evidence>
<dbReference type="InterPro" id="IPR006439">
    <property type="entry name" value="HAD-SF_hydro_IA"/>
</dbReference>
<dbReference type="Gene3D" id="3.40.50.1000">
    <property type="entry name" value="HAD superfamily/HAD-like"/>
    <property type="match status" value="1"/>
</dbReference>
<dbReference type="PANTHER" id="PTHR46470:SF4">
    <property type="entry name" value="5-AMINO-6-(5-PHOSPHO-D-RIBITYLAMINO)URACIL PHOSPHATASE YIGB"/>
    <property type="match status" value="1"/>
</dbReference>
<dbReference type="NCBIfam" id="TIGR01509">
    <property type="entry name" value="HAD-SF-IA-v3"/>
    <property type="match status" value="1"/>
</dbReference>
<keyword evidence="3" id="KW-0460">Magnesium</keyword>
<dbReference type="GO" id="GO:0009231">
    <property type="term" value="P:riboflavin biosynthetic process"/>
    <property type="evidence" value="ECO:0007669"/>
    <property type="project" value="TreeGrafter"/>
</dbReference>
<dbReference type="SFLD" id="SFLDG01129">
    <property type="entry name" value="C1.5:_HAD__Beta-PGM__Phosphata"/>
    <property type="match status" value="1"/>
</dbReference>
<keyword evidence="2 4" id="KW-0378">Hydrolase</keyword>
<dbReference type="AlphaFoldDB" id="A0A7G9STT6"/>
<name>A0A7G9STT6_9GAMM</name>
<accession>A0A7G9STT6</accession>
<dbReference type="Gene3D" id="1.20.120.1600">
    <property type="match status" value="1"/>
</dbReference>
<dbReference type="PRINTS" id="PR00413">
    <property type="entry name" value="HADHALOGNASE"/>
</dbReference>